<dbReference type="InterPro" id="IPR044965">
    <property type="entry name" value="Glyco_hydro_17_plant"/>
</dbReference>
<keyword evidence="7" id="KW-1185">Reference proteome</keyword>
<gene>
    <name evidence="6" type="ORF">BUALT_BualtUnG0048300</name>
</gene>
<evidence type="ECO:0000256" key="3">
    <source>
        <dbReference type="ARBA" id="ARBA00023295"/>
    </source>
</evidence>
<evidence type="ECO:0008006" key="8">
    <source>
        <dbReference type="Google" id="ProtNLM"/>
    </source>
</evidence>
<dbReference type="PANTHER" id="PTHR32227">
    <property type="entry name" value="GLUCAN ENDO-1,3-BETA-GLUCOSIDASE BG1-RELATED-RELATED"/>
    <property type="match status" value="1"/>
</dbReference>
<name>A0AAV6VZZ1_9LAMI</name>
<evidence type="ECO:0000313" key="6">
    <source>
        <dbReference type="EMBL" id="KAG8362713.1"/>
    </source>
</evidence>
<dbReference type="Pfam" id="PF00332">
    <property type="entry name" value="Glyco_hydro_17"/>
    <property type="match status" value="1"/>
</dbReference>
<dbReference type="FunFam" id="3.20.20.80:FF:000010">
    <property type="entry name" value="glucan endo-1,3-beta-glucosidase, basic"/>
    <property type="match status" value="1"/>
</dbReference>
<dbReference type="EMBL" id="WHWC01000320">
    <property type="protein sequence ID" value="KAG8362713.1"/>
    <property type="molecule type" value="Genomic_DNA"/>
</dbReference>
<accession>A0AAV6VZZ1</accession>
<organism evidence="6 7">
    <name type="scientific">Buddleja alternifolia</name>
    <dbReference type="NCBI Taxonomy" id="168488"/>
    <lineage>
        <taxon>Eukaryota</taxon>
        <taxon>Viridiplantae</taxon>
        <taxon>Streptophyta</taxon>
        <taxon>Embryophyta</taxon>
        <taxon>Tracheophyta</taxon>
        <taxon>Spermatophyta</taxon>
        <taxon>Magnoliopsida</taxon>
        <taxon>eudicotyledons</taxon>
        <taxon>Gunneridae</taxon>
        <taxon>Pentapetalae</taxon>
        <taxon>asterids</taxon>
        <taxon>lamiids</taxon>
        <taxon>Lamiales</taxon>
        <taxon>Scrophulariaceae</taxon>
        <taxon>Buddlejeae</taxon>
        <taxon>Buddleja</taxon>
    </lineage>
</organism>
<evidence type="ECO:0000256" key="1">
    <source>
        <dbReference type="ARBA" id="ARBA00008773"/>
    </source>
</evidence>
<dbReference type="Gene3D" id="3.20.20.80">
    <property type="entry name" value="Glycosidases"/>
    <property type="match status" value="1"/>
</dbReference>
<evidence type="ECO:0000256" key="2">
    <source>
        <dbReference type="ARBA" id="ARBA00022801"/>
    </source>
</evidence>
<comment type="similarity">
    <text evidence="1 4">Belongs to the glycosyl hydrolase 17 family.</text>
</comment>
<dbReference type="AlphaFoldDB" id="A0AAV6VZZ1"/>
<protein>
    <recommendedName>
        <fullName evidence="8">Beta-1,3-glucanase</fullName>
    </recommendedName>
</protein>
<evidence type="ECO:0000313" key="7">
    <source>
        <dbReference type="Proteomes" id="UP000826271"/>
    </source>
</evidence>
<dbReference type="InterPro" id="IPR017853">
    <property type="entry name" value="GH"/>
</dbReference>
<sequence length="351" mass="38819">MVDEIPPLKKQEINHLISQTNQTDYFADAQTGACYGTLGNNLPPPTQVIALCKRYNIRRIRIYSPNPSILEALQGNMEISVILGLANEDIVGIARDPKLARSWVRNNVLRYKNVNFRYIAVGNEISPLDSASASIAPSVAPAMQNVYNALIESGLGEKVKVSTALSVGVLGNSYPPSAGEFKSEILASYISPIVQFLVRTQSPFFINLYPYFAYVSNPRDISLNYALFTSPSTVVRDGPYQYQNLFDAILDATYAALEKAGGANVEIVVTETGWPSEGGTATSIENARTYNSNLIRNVQKGTPRKPGKPVETYIFDLIDENRKSPEIEKHWGIFLANEQPKYQLPLAKKHK</sequence>
<dbReference type="GO" id="GO:0005975">
    <property type="term" value="P:carbohydrate metabolic process"/>
    <property type="evidence" value="ECO:0007669"/>
    <property type="project" value="InterPro"/>
</dbReference>
<comment type="caution">
    <text evidence="6">The sequence shown here is derived from an EMBL/GenBank/DDBJ whole genome shotgun (WGS) entry which is preliminary data.</text>
</comment>
<dbReference type="SUPFAM" id="SSF51445">
    <property type="entry name" value="(Trans)glycosidases"/>
    <property type="match status" value="1"/>
</dbReference>
<proteinExistence type="inferred from homology"/>
<keyword evidence="3 5" id="KW-0326">Glycosidase</keyword>
<dbReference type="InterPro" id="IPR000490">
    <property type="entry name" value="Glyco_hydro_17"/>
</dbReference>
<dbReference type="GO" id="GO:0004553">
    <property type="term" value="F:hydrolase activity, hydrolyzing O-glycosyl compounds"/>
    <property type="evidence" value="ECO:0007669"/>
    <property type="project" value="InterPro"/>
</dbReference>
<dbReference type="Proteomes" id="UP000826271">
    <property type="component" value="Unassembled WGS sequence"/>
</dbReference>
<evidence type="ECO:0000256" key="5">
    <source>
        <dbReference type="RuleBase" id="RU004336"/>
    </source>
</evidence>
<dbReference type="PROSITE" id="PS00587">
    <property type="entry name" value="GLYCOSYL_HYDROL_F17"/>
    <property type="match status" value="1"/>
</dbReference>
<reference evidence="6" key="1">
    <citation type="submission" date="2019-10" db="EMBL/GenBank/DDBJ databases">
        <authorList>
            <person name="Zhang R."/>
            <person name="Pan Y."/>
            <person name="Wang J."/>
            <person name="Ma R."/>
            <person name="Yu S."/>
        </authorList>
    </citation>
    <scope>NUCLEOTIDE SEQUENCE</scope>
    <source>
        <strain evidence="6">LA-IB0</strain>
        <tissue evidence="6">Leaf</tissue>
    </source>
</reference>
<evidence type="ECO:0000256" key="4">
    <source>
        <dbReference type="RuleBase" id="RU004335"/>
    </source>
</evidence>
<keyword evidence="2 5" id="KW-0378">Hydrolase</keyword>